<dbReference type="PANTHER" id="PTHR32060">
    <property type="entry name" value="TAIL-SPECIFIC PROTEASE"/>
    <property type="match status" value="1"/>
</dbReference>
<organism evidence="2 3">
    <name type="scientific">Endomicrobium trichonymphae</name>
    <dbReference type="NCBI Taxonomy" id="1408204"/>
    <lineage>
        <taxon>Bacteria</taxon>
        <taxon>Pseudomonadati</taxon>
        <taxon>Elusimicrobiota</taxon>
        <taxon>Endomicrobiia</taxon>
        <taxon>Endomicrobiales</taxon>
        <taxon>Endomicrobiaceae</taxon>
        <taxon>Candidatus Endomicrobiellum</taxon>
    </lineage>
</organism>
<sequence>METTLFDDDIAYIRLIEFGTQIAGDIKKRLAGYKKQGIRALILDLRNNHSGLLGSAVNIISMFIKDKILIITAVKGRVEEMKKEYFTTGDGEFF</sequence>
<dbReference type="EMBL" id="LNVX01000233">
    <property type="protein sequence ID" value="OEG71127.1"/>
    <property type="molecule type" value="Genomic_DNA"/>
</dbReference>
<dbReference type="GO" id="GO:0006508">
    <property type="term" value="P:proteolysis"/>
    <property type="evidence" value="ECO:0007669"/>
    <property type="project" value="InterPro"/>
</dbReference>
<evidence type="ECO:0000313" key="3">
    <source>
        <dbReference type="Proteomes" id="UP000095237"/>
    </source>
</evidence>
<dbReference type="InterPro" id="IPR005151">
    <property type="entry name" value="Tail-specific_protease"/>
</dbReference>
<comment type="caution">
    <text evidence="2">The sequence shown here is derived from an EMBL/GenBank/DDBJ whole genome shotgun (WGS) entry which is preliminary data.</text>
</comment>
<dbReference type="Gene3D" id="3.90.226.10">
    <property type="entry name" value="2-enoyl-CoA Hydratase, Chain A, domain 1"/>
    <property type="match status" value="1"/>
</dbReference>
<evidence type="ECO:0000313" key="2">
    <source>
        <dbReference type="EMBL" id="OEG71127.1"/>
    </source>
</evidence>
<reference evidence="2 3" key="1">
    <citation type="submission" date="2015-11" db="EMBL/GenBank/DDBJ databases">
        <title>Evidence for parallel genomic evolution in an endosymbiosis of termite gut flagellates.</title>
        <authorList>
            <person name="Zheng H."/>
        </authorList>
    </citation>
    <scope>NUCLEOTIDE SEQUENCE [LARGE SCALE GENOMIC DNA]</scope>
    <source>
        <strain evidence="2 3">CET450</strain>
    </source>
</reference>
<accession>A0A1E5IKV3</accession>
<evidence type="ECO:0000259" key="1">
    <source>
        <dbReference type="Pfam" id="PF03572"/>
    </source>
</evidence>
<dbReference type="PANTHER" id="PTHR32060:SF30">
    <property type="entry name" value="CARBOXY-TERMINAL PROCESSING PROTEASE CTPA"/>
    <property type="match status" value="1"/>
</dbReference>
<gene>
    <name evidence="2" type="ORF">ATZ36_00160</name>
</gene>
<keyword evidence="3" id="KW-1185">Reference proteome</keyword>
<dbReference type="GO" id="GO:0008236">
    <property type="term" value="F:serine-type peptidase activity"/>
    <property type="evidence" value="ECO:0007669"/>
    <property type="project" value="InterPro"/>
</dbReference>
<proteinExistence type="predicted"/>
<dbReference type="GO" id="GO:0004175">
    <property type="term" value="F:endopeptidase activity"/>
    <property type="evidence" value="ECO:0007669"/>
    <property type="project" value="TreeGrafter"/>
</dbReference>
<dbReference type="Pfam" id="PF03572">
    <property type="entry name" value="Peptidase_S41"/>
    <property type="match status" value="1"/>
</dbReference>
<protein>
    <recommendedName>
        <fullName evidence="1">Tail specific protease domain-containing protein</fullName>
    </recommendedName>
</protein>
<feature type="domain" description="Tail specific protease" evidence="1">
    <location>
        <begin position="9"/>
        <end position="84"/>
    </location>
</feature>
<name>A0A1E5IKV3_ENDTX</name>
<dbReference type="InterPro" id="IPR029045">
    <property type="entry name" value="ClpP/crotonase-like_dom_sf"/>
</dbReference>
<dbReference type="GO" id="GO:0007165">
    <property type="term" value="P:signal transduction"/>
    <property type="evidence" value="ECO:0007669"/>
    <property type="project" value="TreeGrafter"/>
</dbReference>
<dbReference type="SUPFAM" id="SSF52096">
    <property type="entry name" value="ClpP/crotonase"/>
    <property type="match status" value="1"/>
</dbReference>
<dbReference type="GO" id="GO:0030288">
    <property type="term" value="C:outer membrane-bounded periplasmic space"/>
    <property type="evidence" value="ECO:0007669"/>
    <property type="project" value="TreeGrafter"/>
</dbReference>
<dbReference type="Proteomes" id="UP000095237">
    <property type="component" value="Unassembled WGS sequence"/>
</dbReference>
<dbReference type="AlphaFoldDB" id="A0A1E5IKV3"/>